<evidence type="ECO:0000256" key="2">
    <source>
        <dbReference type="ARBA" id="ARBA00004696"/>
    </source>
</evidence>
<keyword evidence="5 8" id="KW-0822">Tryptophan biosynthesis</keyword>
<feature type="domain" description="Indole-3-glycerol phosphate synthase" evidence="9">
    <location>
        <begin position="10"/>
        <end position="274"/>
    </location>
</feature>
<dbReference type="OrthoDB" id="9804217at2"/>
<name>A0A1R4EF64_9GAMM</name>
<dbReference type="EC" id="4.1.1.48" evidence="8"/>
<dbReference type="Proteomes" id="UP000188169">
    <property type="component" value="Unassembled WGS sequence"/>
</dbReference>
<evidence type="ECO:0000256" key="1">
    <source>
        <dbReference type="ARBA" id="ARBA00001633"/>
    </source>
</evidence>
<dbReference type="SUPFAM" id="SSF51366">
    <property type="entry name" value="Ribulose-phoshate binding barrel"/>
    <property type="match status" value="1"/>
</dbReference>
<organism evidence="10 11">
    <name type="scientific">Psychrobacter pasteurii</name>
    <dbReference type="NCBI Taxonomy" id="1945520"/>
    <lineage>
        <taxon>Bacteria</taxon>
        <taxon>Pseudomonadati</taxon>
        <taxon>Pseudomonadota</taxon>
        <taxon>Gammaproteobacteria</taxon>
        <taxon>Moraxellales</taxon>
        <taxon>Moraxellaceae</taxon>
        <taxon>Psychrobacter</taxon>
    </lineage>
</organism>
<dbReference type="FunFam" id="3.20.20.70:FF:000024">
    <property type="entry name" value="Indole-3-glycerol phosphate synthase"/>
    <property type="match status" value="1"/>
</dbReference>
<dbReference type="AlphaFoldDB" id="A0A1R4EF64"/>
<comment type="pathway">
    <text evidence="2 8">Amino-acid biosynthesis; L-tryptophan biosynthesis; L-tryptophan from chorismate: step 4/5.</text>
</comment>
<sequence>MTQDAIPSILKKIVVTKHSEVAAAKSKKDFDSIKSEAEALLKQGTAPRRGFAKALLAKQEAGKPGIIAEVKKASPSKGIISKNFDPALIAQQYEQAGAACLSVLTDEQYFQGHNDYLQQAKAACALPVLRKDFMIDSYQIYESYLLGADCILLIVACLEDDKLHELHKVACDLGMDVLIEVHTQQELERALQLPYSEHNIYGINNRDLNTFTTDLNTSIKLKAYVDNQSTRPQLLVTESGIHSTEDMQLMLNNQISSFLIGEQFMKTDNPGETLASLLSSL</sequence>
<dbReference type="HAMAP" id="MF_00134_B">
    <property type="entry name" value="IGPS_B"/>
    <property type="match status" value="1"/>
</dbReference>
<accession>A0A1R4EF64</accession>
<evidence type="ECO:0000256" key="8">
    <source>
        <dbReference type="HAMAP-Rule" id="MF_00134"/>
    </source>
</evidence>
<reference evidence="11" key="1">
    <citation type="submission" date="2017-02" db="EMBL/GenBank/DDBJ databases">
        <authorList>
            <person name="Mornico D."/>
        </authorList>
    </citation>
    <scope>NUCLEOTIDE SEQUENCE [LARGE SCALE GENOMIC DNA]</scope>
</reference>
<keyword evidence="3 8" id="KW-0028">Amino-acid biosynthesis</keyword>
<evidence type="ECO:0000256" key="7">
    <source>
        <dbReference type="ARBA" id="ARBA00023239"/>
    </source>
</evidence>
<keyword evidence="7 8" id="KW-0456">Lyase</keyword>
<evidence type="ECO:0000313" key="11">
    <source>
        <dbReference type="Proteomes" id="UP000188169"/>
    </source>
</evidence>
<dbReference type="EMBL" id="FUGD01000075">
    <property type="protein sequence ID" value="SJM37137.1"/>
    <property type="molecule type" value="Genomic_DNA"/>
</dbReference>
<comment type="similarity">
    <text evidence="8">Belongs to the TrpC family.</text>
</comment>
<evidence type="ECO:0000259" key="9">
    <source>
        <dbReference type="Pfam" id="PF00218"/>
    </source>
</evidence>
<dbReference type="RefSeq" id="WP_077448541.1">
    <property type="nucleotide sequence ID" value="NZ_FUGD01000075.1"/>
</dbReference>
<dbReference type="InterPro" id="IPR045186">
    <property type="entry name" value="Indole-3-glycerol_P_synth"/>
</dbReference>
<dbReference type="Gene3D" id="3.20.20.70">
    <property type="entry name" value="Aldolase class I"/>
    <property type="match status" value="1"/>
</dbReference>
<evidence type="ECO:0000256" key="5">
    <source>
        <dbReference type="ARBA" id="ARBA00022822"/>
    </source>
</evidence>
<dbReference type="PROSITE" id="PS00614">
    <property type="entry name" value="IGPS"/>
    <property type="match status" value="1"/>
</dbReference>
<dbReference type="UniPathway" id="UPA00035">
    <property type="reaction ID" value="UER00043"/>
</dbReference>
<gene>
    <name evidence="8 10" type="primary">trpC</name>
    <name evidence="10" type="ORF">A1019T_01108</name>
</gene>
<evidence type="ECO:0000256" key="6">
    <source>
        <dbReference type="ARBA" id="ARBA00023141"/>
    </source>
</evidence>
<dbReference type="InterPro" id="IPR001468">
    <property type="entry name" value="Indole-3-GlycerolPSynthase_CS"/>
</dbReference>
<dbReference type="NCBIfam" id="NF001373">
    <property type="entry name" value="PRK00278.1-6"/>
    <property type="match status" value="1"/>
</dbReference>
<keyword evidence="4 8" id="KW-0210">Decarboxylase</keyword>
<dbReference type="InterPro" id="IPR013785">
    <property type="entry name" value="Aldolase_TIM"/>
</dbReference>
<dbReference type="NCBIfam" id="NF001377">
    <property type="entry name" value="PRK00278.2-4"/>
    <property type="match status" value="1"/>
</dbReference>
<dbReference type="GO" id="GO:0004425">
    <property type="term" value="F:indole-3-glycerol-phosphate synthase activity"/>
    <property type="evidence" value="ECO:0007669"/>
    <property type="project" value="UniProtKB-UniRule"/>
</dbReference>
<dbReference type="PANTHER" id="PTHR22854">
    <property type="entry name" value="TRYPTOPHAN BIOSYNTHESIS PROTEIN"/>
    <property type="match status" value="1"/>
</dbReference>
<dbReference type="GO" id="GO:0000162">
    <property type="term" value="P:L-tryptophan biosynthetic process"/>
    <property type="evidence" value="ECO:0007669"/>
    <property type="project" value="UniProtKB-UniRule"/>
</dbReference>
<dbReference type="STRING" id="1945520.A1019T_01108"/>
<keyword evidence="11" id="KW-1185">Reference proteome</keyword>
<protein>
    <recommendedName>
        <fullName evidence="8">Indole-3-glycerol phosphate synthase</fullName>
        <shortName evidence="8">IGPS</shortName>
        <ecNumber evidence="8">4.1.1.48</ecNumber>
    </recommendedName>
</protein>
<evidence type="ECO:0000256" key="3">
    <source>
        <dbReference type="ARBA" id="ARBA00022605"/>
    </source>
</evidence>
<dbReference type="PANTHER" id="PTHR22854:SF2">
    <property type="entry name" value="INDOLE-3-GLYCEROL-PHOSPHATE SYNTHASE"/>
    <property type="match status" value="1"/>
</dbReference>
<evidence type="ECO:0000313" key="10">
    <source>
        <dbReference type="EMBL" id="SJM37137.1"/>
    </source>
</evidence>
<dbReference type="CDD" id="cd00331">
    <property type="entry name" value="IGPS"/>
    <property type="match status" value="1"/>
</dbReference>
<comment type="catalytic activity">
    <reaction evidence="1 8">
        <text>1-(2-carboxyphenylamino)-1-deoxy-D-ribulose 5-phosphate + H(+) = (1S,2R)-1-C-(indol-3-yl)glycerol 3-phosphate + CO2 + H2O</text>
        <dbReference type="Rhea" id="RHEA:23476"/>
        <dbReference type="ChEBI" id="CHEBI:15377"/>
        <dbReference type="ChEBI" id="CHEBI:15378"/>
        <dbReference type="ChEBI" id="CHEBI:16526"/>
        <dbReference type="ChEBI" id="CHEBI:58613"/>
        <dbReference type="ChEBI" id="CHEBI:58866"/>
        <dbReference type="EC" id="4.1.1.48"/>
    </reaction>
</comment>
<evidence type="ECO:0000256" key="4">
    <source>
        <dbReference type="ARBA" id="ARBA00022793"/>
    </source>
</evidence>
<keyword evidence="6 8" id="KW-0057">Aromatic amino acid biosynthesis</keyword>
<dbReference type="GO" id="GO:0004640">
    <property type="term" value="F:phosphoribosylanthranilate isomerase activity"/>
    <property type="evidence" value="ECO:0007669"/>
    <property type="project" value="TreeGrafter"/>
</dbReference>
<dbReference type="Pfam" id="PF00218">
    <property type="entry name" value="IGPS"/>
    <property type="match status" value="1"/>
</dbReference>
<dbReference type="InterPro" id="IPR011060">
    <property type="entry name" value="RibuloseP-bd_barrel"/>
</dbReference>
<dbReference type="InterPro" id="IPR013798">
    <property type="entry name" value="Indole-3-glycerol_P_synth_dom"/>
</dbReference>
<proteinExistence type="inferred from homology"/>